<name>A0A8J5GZ15_ZINOF</name>
<organism evidence="3 4">
    <name type="scientific">Zingiber officinale</name>
    <name type="common">Ginger</name>
    <name type="synonym">Amomum zingiber</name>
    <dbReference type="NCBI Taxonomy" id="94328"/>
    <lineage>
        <taxon>Eukaryota</taxon>
        <taxon>Viridiplantae</taxon>
        <taxon>Streptophyta</taxon>
        <taxon>Embryophyta</taxon>
        <taxon>Tracheophyta</taxon>
        <taxon>Spermatophyta</taxon>
        <taxon>Magnoliopsida</taxon>
        <taxon>Liliopsida</taxon>
        <taxon>Zingiberales</taxon>
        <taxon>Zingiberaceae</taxon>
        <taxon>Zingiber</taxon>
    </lineage>
</organism>
<accession>A0A8J5GZ15</accession>
<feature type="domain" description="Agenet" evidence="2">
    <location>
        <begin position="71"/>
        <end position="128"/>
    </location>
</feature>
<feature type="compositionally biased region" description="Low complexity" evidence="1">
    <location>
        <begin position="198"/>
        <end position="217"/>
    </location>
</feature>
<sequence length="217" mass="25365">MATRLRKGSRVEVMFQDADDRPMPPYSWRRGDLLSFNSCQFIVRLDDPQVPVQCVPRDCIRPLAPPFVGRFPWKVGNVVEVLEDYAWWPAIVVGVDVHRRIFSVCLWNSGREIQVRSFNLRQRKQWIHKQWSLVDKFEKHEYRSEAEEEFPFSGGDRAPSCAAADTESCNVVARKRRSPTQREEEELRQRRNRRRVNFRVPAPSSSTSSVDSSPYPN</sequence>
<dbReference type="PANTHER" id="PTHR31917:SF5">
    <property type="entry name" value="OS02G0204500 PROTEIN"/>
    <property type="match status" value="1"/>
</dbReference>
<evidence type="ECO:0000313" key="3">
    <source>
        <dbReference type="EMBL" id="KAG6513016.1"/>
    </source>
</evidence>
<reference evidence="3 4" key="1">
    <citation type="submission" date="2020-08" db="EMBL/GenBank/DDBJ databases">
        <title>Plant Genome Project.</title>
        <authorList>
            <person name="Zhang R.-G."/>
        </authorList>
    </citation>
    <scope>NUCLEOTIDE SEQUENCE [LARGE SCALE GENOMIC DNA]</scope>
    <source>
        <tissue evidence="3">Rhizome</tissue>
    </source>
</reference>
<dbReference type="InterPro" id="IPR014002">
    <property type="entry name" value="Agenet_dom_plant"/>
</dbReference>
<feature type="region of interest" description="Disordered" evidence="1">
    <location>
        <begin position="172"/>
        <end position="217"/>
    </location>
</feature>
<dbReference type="SMART" id="SM00743">
    <property type="entry name" value="Agenet"/>
    <property type="match status" value="1"/>
</dbReference>
<evidence type="ECO:0000259" key="2">
    <source>
        <dbReference type="SMART" id="SM00743"/>
    </source>
</evidence>
<dbReference type="PANTHER" id="PTHR31917">
    <property type="entry name" value="AGENET DOMAIN-CONTAINING PROTEIN-RELATED"/>
    <property type="match status" value="1"/>
</dbReference>
<dbReference type="AlphaFoldDB" id="A0A8J5GZ15"/>
<gene>
    <name evidence="3" type="ORF">ZIOFF_031162</name>
</gene>
<feature type="compositionally biased region" description="Basic and acidic residues" evidence="1">
    <location>
        <begin position="180"/>
        <end position="189"/>
    </location>
</feature>
<proteinExistence type="predicted"/>
<comment type="caution">
    <text evidence="3">The sequence shown here is derived from an EMBL/GenBank/DDBJ whole genome shotgun (WGS) entry which is preliminary data.</text>
</comment>
<protein>
    <recommendedName>
        <fullName evidence="2">Agenet domain-containing protein</fullName>
    </recommendedName>
</protein>
<dbReference type="Proteomes" id="UP000734854">
    <property type="component" value="Unassembled WGS sequence"/>
</dbReference>
<evidence type="ECO:0000256" key="1">
    <source>
        <dbReference type="SAM" id="MobiDB-lite"/>
    </source>
</evidence>
<keyword evidence="4" id="KW-1185">Reference proteome</keyword>
<dbReference type="EMBL" id="JACMSC010000008">
    <property type="protein sequence ID" value="KAG6513016.1"/>
    <property type="molecule type" value="Genomic_DNA"/>
</dbReference>
<evidence type="ECO:0000313" key="4">
    <source>
        <dbReference type="Proteomes" id="UP000734854"/>
    </source>
</evidence>